<evidence type="ECO:0000256" key="4">
    <source>
        <dbReference type="ARBA" id="ARBA00022692"/>
    </source>
</evidence>
<keyword evidence="7" id="KW-0675">Receptor</keyword>
<dbReference type="InterPro" id="IPR001320">
    <property type="entry name" value="Iontro_rcpt_C"/>
</dbReference>
<proteinExistence type="inferred from homology"/>
<evidence type="ECO:0000256" key="5">
    <source>
        <dbReference type="ARBA" id="ARBA00022989"/>
    </source>
</evidence>
<name>A0AAN8XI25_HALRR</name>
<feature type="transmembrane region" description="Helical" evidence="9">
    <location>
        <begin position="43"/>
        <end position="67"/>
    </location>
</feature>
<accession>A0AAN8XI25</accession>
<organism evidence="11 12">
    <name type="scientific">Halocaridina rubra</name>
    <name type="common">Hawaiian red shrimp</name>
    <dbReference type="NCBI Taxonomy" id="373956"/>
    <lineage>
        <taxon>Eukaryota</taxon>
        <taxon>Metazoa</taxon>
        <taxon>Ecdysozoa</taxon>
        <taxon>Arthropoda</taxon>
        <taxon>Crustacea</taxon>
        <taxon>Multicrustacea</taxon>
        <taxon>Malacostraca</taxon>
        <taxon>Eumalacostraca</taxon>
        <taxon>Eucarida</taxon>
        <taxon>Decapoda</taxon>
        <taxon>Pleocyemata</taxon>
        <taxon>Caridea</taxon>
        <taxon>Atyoidea</taxon>
        <taxon>Atyidae</taxon>
        <taxon>Halocaridina</taxon>
    </lineage>
</organism>
<evidence type="ECO:0000259" key="10">
    <source>
        <dbReference type="Pfam" id="PF00060"/>
    </source>
</evidence>
<comment type="subcellular location">
    <subcellularLocation>
        <location evidence="1">Cell membrane</location>
        <topology evidence="1">Multi-pass membrane protein</topology>
    </subcellularLocation>
</comment>
<evidence type="ECO:0000313" key="12">
    <source>
        <dbReference type="Proteomes" id="UP001381693"/>
    </source>
</evidence>
<dbReference type="GO" id="GO:0005886">
    <property type="term" value="C:plasma membrane"/>
    <property type="evidence" value="ECO:0007669"/>
    <property type="project" value="UniProtKB-SubCell"/>
</dbReference>
<gene>
    <name evidence="11" type="ORF">SK128_025407</name>
</gene>
<dbReference type="PANTHER" id="PTHR42643">
    <property type="entry name" value="IONOTROPIC RECEPTOR 20A-RELATED"/>
    <property type="match status" value="1"/>
</dbReference>
<dbReference type="AlphaFoldDB" id="A0AAN8XI25"/>
<evidence type="ECO:0000256" key="7">
    <source>
        <dbReference type="ARBA" id="ARBA00023170"/>
    </source>
</evidence>
<dbReference type="Pfam" id="PF00060">
    <property type="entry name" value="Lig_chan"/>
    <property type="match status" value="1"/>
</dbReference>
<comment type="similarity">
    <text evidence="2">Belongs to the glutamate-gated ion channel (TC 1.A.10.1) family.</text>
</comment>
<sequence>MGDKEDNDRGSGDGASLRLLCTYADGLAGLTMDFRTVTERTVVMSWLLGSMIIIWSYSSNLMSLLAVRYAPRPIQTLRDLIDHDTMVAIFPRRTALSDYVLSVDSGQLKEIADLRFVGRYIDMPYQDNPQILDRMVRKGTHVLATDTIDAASLLATLFSTTGTCSFYLAREAYVPYMLGMVVQKGSPMVAALSHKVRAIFEGGLYQQWILENLPNSTACRNMPSTFTVKEPLAMSNIWQEPSRDGRVPICSDDFIPRRQSSATLTKRNHRQVYSFYTDVDSVTDFMAPVHSVLLAWLFLLGIPNFLLSSGGMQEGSLRRPREEEFLSTAREAMKAILIMTYKPWCSHILIIDGSSSFMAVRKLLVEFDFTHGVHLFEILALKQSNNKTKEDISNVISQVSKLRKFYKCVVIMVVSGDRLFLESFVGAYNIDMLTVWNQHPIIVTNISLEDLQAIIQKHWPLFATNDMAIRAQDTGTKMRRADVYTHLPFSPISGGQVIRIASWTPFRGLEPVPLMTLIPETIIRARCDATTTVSVKEALKNPVTMYKLLKSPGTFRFQIPVTVVIAIEHWFPHVILQNSEDQTMVGGSMGNLLEALADSLNFT</sequence>
<evidence type="ECO:0000256" key="9">
    <source>
        <dbReference type="SAM" id="Phobius"/>
    </source>
</evidence>
<evidence type="ECO:0000256" key="6">
    <source>
        <dbReference type="ARBA" id="ARBA00023136"/>
    </source>
</evidence>
<keyword evidence="4 9" id="KW-0812">Transmembrane</keyword>
<dbReference type="Gene3D" id="1.10.287.70">
    <property type="match status" value="1"/>
</dbReference>
<dbReference type="EMBL" id="JAXCGZ010002551">
    <property type="protein sequence ID" value="KAK7083777.1"/>
    <property type="molecule type" value="Genomic_DNA"/>
</dbReference>
<dbReference type="SUPFAM" id="SSF53850">
    <property type="entry name" value="Periplasmic binding protein-like II"/>
    <property type="match status" value="1"/>
</dbReference>
<feature type="domain" description="Ionotropic glutamate receptor C-terminal" evidence="10">
    <location>
        <begin position="29"/>
        <end position="238"/>
    </location>
</feature>
<protein>
    <recommendedName>
        <fullName evidence="10">Ionotropic glutamate receptor C-terminal domain-containing protein</fullName>
    </recommendedName>
</protein>
<keyword evidence="12" id="KW-1185">Reference proteome</keyword>
<evidence type="ECO:0000256" key="1">
    <source>
        <dbReference type="ARBA" id="ARBA00004651"/>
    </source>
</evidence>
<keyword evidence="5 9" id="KW-1133">Transmembrane helix</keyword>
<dbReference type="GO" id="GO:0050906">
    <property type="term" value="P:detection of stimulus involved in sensory perception"/>
    <property type="evidence" value="ECO:0007669"/>
    <property type="project" value="UniProtKB-ARBA"/>
</dbReference>
<evidence type="ECO:0000313" key="11">
    <source>
        <dbReference type="EMBL" id="KAK7083777.1"/>
    </source>
</evidence>
<dbReference type="PANTHER" id="PTHR42643:SF24">
    <property type="entry name" value="IONOTROPIC RECEPTOR 60A"/>
    <property type="match status" value="1"/>
</dbReference>
<evidence type="ECO:0000256" key="8">
    <source>
        <dbReference type="ARBA" id="ARBA00023180"/>
    </source>
</evidence>
<dbReference type="Proteomes" id="UP001381693">
    <property type="component" value="Unassembled WGS sequence"/>
</dbReference>
<dbReference type="GO" id="GO:0015276">
    <property type="term" value="F:ligand-gated monoatomic ion channel activity"/>
    <property type="evidence" value="ECO:0007669"/>
    <property type="project" value="InterPro"/>
</dbReference>
<dbReference type="InterPro" id="IPR052192">
    <property type="entry name" value="Insect_Ionotropic_Sensory_Rcpt"/>
</dbReference>
<evidence type="ECO:0000256" key="2">
    <source>
        <dbReference type="ARBA" id="ARBA00008685"/>
    </source>
</evidence>
<reference evidence="11 12" key="1">
    <citation type="submission" date="2023-11" db="EMBL/GenBank/DDBJ databases">
        <title>Halocaridina rubra genome assembly.</title>
        <authorList>
            <person name="Smith C."/>
        </authorList>
    </citation>
    <scope>NUCLEOTIDE SEQUENCE [LARGE SCALE GENOMIC DNA]</scope>
    <source>
        <strain evidence="11">EP-1</strain>
        <tissue evidence="11">Whole</tissue>
    </source>
</reference>
<comment type="caution">
    <text evidence="11">The sequence shown here is derived from an EMBL/GenBank/DDBJ whole genome shotgun (WGS) entry which is preliminary data.</text>
</comment>
<keyword evidence="6 9" id="KW-0472">Membrane</keyword>
<keyword evidence="8" id="KW-0325">Glycoprotein</keyword>
<evidence type="ECO:0000256" key="3">
    <source>
        <dbReference type="ARBA" id="ARBA00022475"/>
    </source>
</evidence>
<keyword evidence="3" id="KW-1003">Cell membrane</keyword>